<feature type="domain" description="DinB-like" evidence="1">
    <location>
        <begin position="12"/>
        <end position="174"/>
    </location>
</feature>
<reference evidence="3" key="2">
    <citation type="submission" date="2016-04" db="EMBL/GenBank/DDBJ databases">
        <title>Planomonospora sphaerica JCM9374 whole genome shotgun sequence.</title>
        <authorList>
            <person name="Suzuki T."/>
            <person name="Dohra H."/>
            <person name="Kodani S."/>
        </authorList>
    </citation>
    <scope>NUCLEOTIDE SEQUENCE [LARGE SCALE GENOMIC DNA]</scope>
    <source>
        <strain evidence="3">JCM 9374</strain>
    </source>
</reference>
<dbReference type="Proteomes" id="UP000077701">
    <property type="component" value="Unassembled WGS sequence"/>
</dbReference>
<dbReference type="AlphaFoldDB" id="A0A171DP68"/>
<comment type="caution">
    <text evidence="2">The sequence shown here is derived from an EMBL/GenBank/DDBJ whole genome shotgun (WGS) entry which is preliminary data.</text>
</comment>
<dbReference type="SUPFAM" id="SSF109854">
    <property type="entry name" value="DinB/YfiT-like putative metalloenzymes"/>
    <property type="match status" value="1"/>
</dbReference>
<keyword evidence="3" id="KW-1185">Reference proteome</keyword>
<accession>A0A171DP68</accession>
<organism evidence="2 3">
    <name type="scientific">Planomonospora sphaerica</name>
    <dbReference type="NCBI Taxonomy" id="161355"/>
    <lineage>
        <taxon>Bacteria</taxon>
        <taxon>Bacillati</taxon>
        <taxon>Actinomycetota</taxon>
        <taxon>Actinomycetes</taxon>
        <taxon>Streptosporangiales</taxon>
        <taxon>Streptosporangiaceae</taxon>
        <taxon>Planomonospora</taxon>
    </lineage>
</organism>
<gene>
    <name evidence="2" type="ORF">PS9374_06542</name>
</gene>
<reference evidence="2 3" key="1">
    <citation type="journal article" date="2016" name="Genome Announc.">
        <title>Draft Genome Sequence of Planomonospora sphaerica JCM9374, a Rare Actinomycete.</title>
        <authorList>
            <person name="Dohra H."/>
            <person name="Suzuki T."/>
            <person name="Inoue Y."/>
            <person name="Kodani S."/>
        </authorList>
    </citation>
    <scope>NUCLEOTIDE SEQUENCE [LARGE SCALE GENOMIC DNA]</scope>
    <source>
        <strain evidence="2 3">JCM 9374</strain>
    </source>
</reference>
<evidence type="ECO:0000259" key="1">
    <source>
        <dbReference type="Pfam" id="PF12867"/>
    </source>
</evidence>
<evidence type="ECO:0000313" key="2">
    <source>
        <dbReference type="EMBL" id="GAT70854.1"/>
    </source>
</evidence>
<dbReference type="InterPro" id="IPR024775">
    <property type="entry name" value="DinB-like"/>
</dbReference>
<dbReference type="RefSeq" id="WP_196469594.1">
    <property type="nucleotide sequence ID" value="NZ_BDCX01000019.1"/>
</dbReference>
<protein>
    <submittedName>
        <fullName evidence="2">Serine/arginine repetitive matrix protein 1</fullName>
    </submittedName>
</protein>
<evidence type="ECO:0000313" key="3">
    <source>
        <dbReference type="Proteomes" id="UP000077701"/>
    </source>
</evidence>
<sequence length="184" mass="20351">MTIDWNRELVDQLDWHWQNQLRRRLDGLSDDEYLWEPVPGCWNVRPRDPADPDRGVGAGEFVIDYAWPEPDPAPVTTIAWRLGHLIVGVLGVRNAAHFGGPPTDYQGFAYAGTAGEALDMLDGAYAAWIEGVRGLGAEGLGRPCGPAEGPFADHPMAALVLHINREVVHHGAEIALLRDLYLRR</sequence>
<dbReference type="STRING" id="161355.PS9374_06542"/>
<proteinExistence type="predicted"/>
<dbReference type="InterPro" id="IPR034660">
    <property type="entry name" value="DinB/YfiT-like"/>
</dbReference>
<name>A0A171DP68_9ACTN</name>
<dbReference type="EMBL" id="BDCX01000019">
    <property type="protein sequence ID" value="GAT70854.1"/>
    <property type="molecule type" value="Genomic_DNA"/>
</dbReference>
<dbReference type="Pfam" id="PF12867">
    <property type="entry name" value="DinB_2"/>
    <property type="match status" value="1"/>
</dbReference>